<dbReference type="InterPro" id="IPR037355">
    <property type="entry name" value="COMMD3"/>
</dbReference>
<dbReference type="STRING" id="94237.ENSMMOP00000019547"/>
<reference evidence="1" key="1">
    <citation type="submission" date="2025-08" db="UniProtKB">
        <authorList>
            <consortium name="Ensembl"/>
        </authorList>
    </citation>
    <scope>IDENTIFICATION</scope>
</reference>
<organism evidence="1 2">
    <name type="scientific">Mola mola</name>
    <name type="common">Ocean sunfish</name>
    <name type="synonym">Tetraodon mola</name>
    <dbReference type="NCBI Taxonomy" id="94237"/>
    <lineage>
        <taxon>Eukaryota</taxon>
        <taxon>Metazoa</taxon>
        <taxon>Chordata</taxon>
        <taxon>Craniata</taxon>
        <taxon>Vertebrata</taxon>
        <taxon>Euteleostomi</taxon>
        <taxon>Actinopterygii</taxon>
        <taxon>Neopterygii</taxon>
        <taxon>Teleostei</taxon>
        <taxon>Neoteleostei</taxon>
        <taxon>Acanthomorphata</taxon>
        <taxon>Eupercaria</taxon>
        <taxon>Tetraodontiformes</taxon>
        <taxon>Molidae</taxon>
        <taxon>Mola</taxon>
    </lineage>
</organism>
<dbReference type="GO" id="GO:0006814">
    <property type="term" value="P:sodium ion transport"/>
    <property type="evidence" value="ECO:0007669"/>
    <property type="project" value="InterPro"/>
</dbReference>
<dbReference type="Ensembl" id="ENSMMOT00000019877.1">
    <property type="protein sequence ID" value="ENSMMOP00000019547.1"/>
    <property type="gene ID" value="ENSMMOG00000014832.1"/>
</dbReference>
<dbReference type="Pfam" id="PF21672">
    <property type="entry name" value="COMM_HN"/>
    <property type="match status" value="1"/>
</dbReference>
<proteinExistence type="predicted"/>
<dbReference type="Proteomes" id="UP000261620">
    <property type="component" value="Unplaced"/>
</dbReference>
<reference evidence="1" key="2">
    <citation type="submission" date="2025-09" db="UniProtKB">
        <authorList>
            <consortium name="Ensembl"/>
        </authorList>
    </citation>
    <scope>IDENTIFICATION</scope>
</reference>
<evidence type="ECO:0000313" key="2">
    <source>
        <dbReference type="Proteomes" id="UP000261620"/>
    </source>
</evidence>
<dbReference type="PANTHER" id="PTHR31159">
    <property type="entry name" value="COMM DOMAIN-CONTAINING PROTEIN 3"/>
    <property type="match status" value="1"/>
</dbReference>
<protein>
    <submittedName>
        <fullName evidence="1">Uncharacterized protein</fullName>
    </submittedName>
</protein>
<keyword evidence="2" id="KW-1185">Reference proteome</keyword>
<sequence>SPLSPNQGSSRLHGGYQCLPSHPARAACIQAHSLDPAVLDQPELKHIDQILVKRAHIAVATFIVEAVKHNADSSTLSSCLEELSFSAERTEIINAIYLRGEGRGRSEI</sequence>
<dbReference type="AlphaFoldDB" id="A0A3Q4BIG8"/>
<evidence type="ECO:0000313" key="1">
    <source>
        <dbReference type="Ensembl" id="ENSMMOP00000019547.1"/>
    </source>
</evidence>
<name>A0A3Q4BIG8_MOLML</name>
<dbReference type="PANTHER" id="PTHR31159:SF1">
    <property type="entry name" value="COMM DOMAIN-CONTAINING PROTEIN 3"/>
    <property type="match status" value="1"/>
</dbReference>
<accession>A0A3Q4BIG8</accession>